<organism evidence="3 4">
    <name type="scientific">Sphaerisporangium rhizosphaerae</name>
    <dbReference type="NCBI Taxonomy" id="2269375"/>
    <lineage>
        <taxon>Bacteria</taxon>
        <taxon>Bacillati</taxon>
        <taxon>Actinomycetota</taxon>
        <taxon>Actinomycetes</taxon>
        <taxon>Streptosporangiales</taxon>
        <taxon>Streptosporangiaceae</taxon>
        <taxon>Sphaerisporangium</taxon>
    </lineage>
</organism>
<dbReference type="RefSeq" id="WP_380826725.1">
    <property type="nucleotide sequence ID" value="NZ_JBHTCG010000007.1"/>
</dbReference>
<evidence type="ECO:0000256" key="1">
    <source>
        <dbReference type="SAM" id="MobiDB-lite"/>
    </source>
</evidence>
<dbReference type="Proteomes" id="UP001596496">
    <property type="component" value="Unassembled WGS sequence"/>
</dbReference>
<name>A0ABW2P538_9ACTN</name>
<feature type="compositionally biased region" description="Low complexity" evidence="1">
    <location>
        <begin position="153"/>
        <end position="163"/>
    </location>
</feature>
<gene>
    <name evidence="3" type="ORF">ACFQSB_13725</name>
</gene>
<keyword evidence="2" id="KW-0472">Membrane</keyword>
<dbReference type="EMBL" id="JBHTCG010000007">
    <property type="protein sequence ID" value="MFC7383275.1"/>
    <property type="molecule type" value="Genomic_DNA"/>
</dbReference>
<feature type="transmembrane region" description="Helical" evidence="2">
    <location>
        <begin position="12"/>
        <end position="30"/>
    </location>
</feature>
<comment type="caution">
    <text evidence="3">The sequence shown here is derived from an EMBL/GenBank/DDBJ whole genome shotgun (WGS) entry which is preliminary data.</text>
</comment>
<evidence type="ECO:0000313" key="4">
    <source>
        <dbReference type="Proteomes" id="UP001596496"/>
    </source>
</evidence>
<feature type="region of interest" description="Disordered" evidence="1">
    <location>
        <begin position="153"/>
        <end position="192"/>
    </location>
</feature>
<evidence type="ECO:0000313" key="3">
    <source>
        <dbReference type="EMBL" id="MFC7383275.1"/>
    </source>
</evidence>
<evidence type="ECO:0000256" key="2">
    <source>
        <dbReference type="SAM" id="Phobius"/>
    </source>
</evidence>
<keyword evidence="2" id="KW-0812">Transmembrane</keyword>
<keyword evidence="2" id="KW-1133">Transmembrane helix</keyword>
<proteinExistence type="predicted"/>
<feature type="transmembrane region" description="Helical" evidence="2">
    <location>
        <begin position="63"/>
        <end position="81"/>
    </location>
</feature>
<reference evidence="4" key="1">
    <citation type="journal article" date="2019" name="Int. J. Syst. Evol. Microbiol.">
        <title>The Global Catalogue of Microorganisms (GCM) 10K type strain sequencing project: providing services to taxonomists for standard genome sequencing and annotation.</title>
        <authorList>
            <consortium name="The Broad Institute Genomics Platform"/>
            <consortium name="The Broad Institute Genome Sequencing Center for Infectious Disease"/>
            <person name="Wu L."/>
            <person name="Ma J."/>
        </authorList>
    </citation>
    <scope>NUCLEOTIDE SEQUENCE [LARGE SCALE GENOMIC DNA]</scope>
    <source>
        <strain evidence="4">CECT 7649</strain>
    </source>
</reference>
<protein>
    <submittedName>
        <fullName evidence="3">MFS transporter</fullName>
    </submittedName>
</protein>
<accession>A0ABW2P538</accession>
<sequence>MRARLPLRLARSAVFTVVCVGLAVLGHRAAGGTGPATWALAGGSAGVTLAATLIAGRERSPRTIIGFLIAAQVVLHELFGASGGAGSPLSLHVSHGQGLGAGLGMVIAHLTATLMTGWWLAQGESALWSVLRRMGTRALLGLSRPLTLLGGDPTALLPRPAGRGPRRLAPPPAREALRHTVTRRGPPLPAIR</sequence>
<keyword evidence="4" id="KW-1185">Reference proteome</keyword>
<feature type="transmembrane region" description="Helical" evidence="2">
    <location>
        <begin position="36"/>
        <end position="56"/>
    </location>
</feature>
<feature type="transmembrane region" description="Helical" evidence="2">
    <location>
        <begin position="101"/>
        <end position="121"/>
    </location>
</feature>